<evidence type="ECO:0000313" key="1">
    <source>
        <dbReference type="EMBL" id="CAI3991554.1"/>
    </source>
</evidence>
<evidence type="ECO:0000313" key="2">
    <source>
        <dbReference type="EMBL" id="CAL4778866.1"/>
    </source>
</evidence>
<feature type="non-terminal residue" evidence="1">
    <location>
        <position position="113"/>
    </location>
</feature>
<accession>A0A9P1CH39</accession>
<comment type="caution">
    <text evidence="1">The sequence shown here is derived from an EMBL/GenBank/DDBJ whole genome shotgun (WGS) entry which is preliminary data.</text>
</comment>
<dbReference type="EMBL" id="CAMXCT030001602">
    <property type="protein sequence ID" value="CAL4778866.1"/>
    <property type="molecule type" value="Genomic_DNA"/>
</dbReference>
<reference evidence="2 3" key="2">
    <citation type="submission" date="2024-05" db="EMBL/GenBank/DDBJ databases">
        <authorList>
            <person name="Chen Y."/>
            <person name="Shah S."/>
            <person name="Dougan E. K."/>
            <person name="Thang M."/>
            <person name="Chan C."/>
        </authorList>
    </citation>
    <scope>NUCLEOTIDE SEQUENCE [LARGE SCALE GENOMIC DNA]</scope>
</reference>
<keyword evidence="2" id="KW-0482">Metalloprotease</keyword>
<dbReference type="EMBL" id="CAMXCT020001602">
    <property type="protein sequence ID" value="CAL1144929.1"/>
    <property type="molecule type" value="Genomic_DNA"/>
</dbReference>
<gene>
    <name evidence="1" type="ORF">C1SCF055_LOCUS18453</name>
</gene>
<organism evidence="1">
    <name type="scientific">Cladocopium goreaui</name>
    <dbReference type="NCBI Taxonomy" id="2562237"/>
    <lineage>
        <taxon>Eukaryota</taxon>
        <taxon>Sar</taxon>
        <taxon>Alveolata</taxon>
        <taxon>Dinophyceae</taxon>
        <taxon>Suessiales</taxon>
        <taxon>Symbiodiniaceae</taxon>
        <taxon>Cladocopium</taxon>
    </lineage>
</organism>
<keyword evidence="2" id="KW-0645">Protease</keyword>
<dbReference type="EMBL" id="CAMXCT010001602">
    <property type="protein sequence ID" value="CAI3991554.1"/>
    <property type="molecule type" value="Genomic_DNA"/>
</dbReference>
<sequence>MVSRELARLRASCVWNPPSKCHSQHQLGLHRAGRALDRKKESLDAKPFLDEARDYLESPHLLHVFRSVSNVTAERLPQELAKTGGKASALKEGTVPLATLFGGCITLGKNLFQ</sequence>
<name>A0A9P1CH39_9DINO</name>
<protein>
    <submittedName>
        <fullName evidence="2">ATP-dependent zinc metalloprotease FtsH</fullName>
    </submittedName>
</protein>
<dbReference type="OrthoDB" id="422720at2759"/>
<reference evidence="1" key="1">
    <citation type="submission" date="2022-10" db="EMBL/GenBank/DDBJ databases">
        <authorList>
            <person name="Chen Y."/>
            <person name="Dougan E. K."/>
            <person name="Chan C."/>
            <person name="Rhodes N."/>
            <person name="Thang M."/>
        </authorList>
    </citation>
    <scope>NUCLEOTIDE SEQUENCE</scope>
</reference>
<keyword evidence="2" id="KW-0378">Hydrolase</keyword>
<dbReference type="AlphaFoldDB" id="A0A9P1CH39"/>
<dbReference type="GO" id="GO:0008237">
    <property type="term" value="F:metallopeptidase activity"/>
    <property type="evidence" value="ECO:0007669"/>
    <property type="project" value="UniProtKB-KW"/>
</dbReference>
<dbReference type="Proteomes" id="UP001152797">
    <property type="component" value="Unassembled WGS sequence"/>
</dbReference>
<evidence type="ECO:0000313" key="3">
    <source>
        <dbReference type="Proteomes" id="UP001152797"/>
    </source>
</evidence>
<proteinExistence type="predicted"/>
<keyword evidence="3" id="KW-1185">Reference proteome</keyword>